<gene>
    <name evidence="1" type="ORF">NP064_06390</name>
</gene>
<dbReference type="EMBL" id="CP101988">
    <property type="protein sequence ID" value="UUI76511.1"/>
    <property type="molecule type" value="Genomic_DNA"/>
</dbReference>
<evidence type="ECO:0000313" key="2">
    <source>
        <dbReference type="Proteomes" id="UP001316189"/>
    </source>
</evidence>
<evidence type="ECO:0000313" key="1">
    <source>
        <dbReference type="EMBL" id="UUI76511.1"/>
    </source>
</evidence>
<accession>A0ABY5L4C4</accession>
<reference evidence="1 2" key="1">
    <citation type="submission" date="2022-07" db="EMBL/GenBank/DDBJ databases">
        <title>Novel species in genus cellulomonas.</title>
        <authorList>
            <person name="Ye L."/>
        </authorList>
    </citation>
    <scope>NUCLEOTIDE SEQUENCE [LARGE SCALE GENOMIC DNA]</scope>
    <source>
        <strain evidence="2">zg-Y338</strain>
    </source>
</reference>
<sequence>MSWATARTSATRPGGAPGVATIVAEDPDHVEALLAGDCVDDDSVILSPDEHPDPRVVRYRGSLTVPGDEGSINDEVFLQTQEYRSCPYVSVLGPTFVRITHPTDLDVFLRDADAARATGQIADYLLEPALRVADGCALGESAGGAGPRSRLVVRGGGEVSTSPTGTALGAVGDGLAELVRRHDEINDAATQPCAVSLGAVVDDQVRTQALDSRPWLGRYLAGVDAIKALRARGGTGLHLSGFGHRLSSAVEGIDARDETSPLLLLWSDDAAYVVEPATRRTVRIALRTGALVEAILVAGSVEAAAAVVDPTAVAEVGRTLSAAGFPVPSGVLA</sequence>
<name>A0ABY5L4C4_9CELL</name>
<organism evidence="1 2">
    <name type="scientific">Cellulomonas chengniuliangii</name>
    <dbReference type="NCBI Taxonomy" id="2968084"/>
    <lineage>
        <taxon>Bacteria</taxon>
        <taxon>Bacillati</taxon>
        <taxon>Actinomycetota</taxon>
        <taxon>Actinomycetes</taxon>
        <taxon>Micrococcales</taxon>
        <taxon>Cellulomonadaceae</taxon>
        <taxon>Cellulomonas</taxon>
    </lineage>
</organism>
<dbReference type="RefSeq" id="WP_227568788.1">
    <property type="nucleotide sequence ID" value="NZ_CP101988.1"/>
</dbReference>
<dbReference type="Proteomes" id="UP001316189">
    <property type="component" value="Chromosome"/>
</dbReference>
<proteinExistence type="predicted"/>
<dbReference type="NCBIfam" id="NF041823">
    <property type="entry name" value="daptide_RRE"/>
    <property type="match status" value="1"/>
</dbReference>
<protein>
    <submittedName>
        <fullName evidence="1">Uncharacterized protein</fullName>
    </submittedName>
</protein>
<dbReference type="InterPro" id="IPR049693">
    <property type="entry name" value="Daptide_RRE"/>
</dbReference>
<keyword evidence="2" id="KW-1185">Reference proteome</keyword>